<comment type="caution">
    <text evidence="3">The sequence shown here is derived from an EMBL/GenBank/DDBJ whole genome shotgun (WGS) entry which is preliminary data.</text>
</comment>
<accession>A0A0G0G1W4</accession>
<dbReference type="PANTHER" id="PTHR43018">
    <property type="entry name" value="PHOSPHO-2-DEHYDRO-3-DEOXYHEPTONATE ALDOLASE"/>
    <property type="match status" value="1"/>
</dbReference>
<evidence type="ECO:0000313" key="4">
    <source>
        <dbReference type="Proteomes" id="UP000034917"/>
    </source>
</evidence>
<dbReference type="InterPro" id="IPR006218">
    <property type="entry name" value="DAHP1/KDSA"/>
</dbReference>
<feature type="domain" description="DAHP synthetase I/KDSA" evidence="2">
    <location>
        <begin position="18"/>
        <end position="259"/>
    </location>
</feature>
<dbReference type="PANTHER" id="PTHR43018:SF1">
    <property type="entry name" value="PROTEIN AROA(G)"/>
    <property type="match status" value="1"/>
</dbReference>
<dbReference type="EMBL" id="LBSV01000011">
    <property type="protein sequence ID" value="KKQ25148.1"/>
    <property type="molecule type" value="Genomic_DNA"/>
</dbReference>
<dbReference type="Proteomes" id="UP000034917">
    <property type="component" value="Unassembled WGS sequence"/>
</dbReference>
<dbReference type="InterPro" id="IPR052899">
    <property type="entry name" value="Class-I_DAHP_synthase"/>
</dbReference>
<organism evidence="3 4">
    <name type="scientific">Candidatus Roizmanbacteria bacterium GW2011_GWC2_37_13</name>
    <dbReference type="NCBI Taxonomy" id="1618486"/>
    <lineage>
        <taxon>Bacteria</taxon>
        <taxon>Candidatus Roizmaniibacteriota</taxon>
    </lineage>
</organism>
<proteinExistence type="predicted"/>
<dbReference type="InterPro" id="IPR013785">
    <property type="entry name" value="Aldolase_TIM"/>
</dbReference>
<dbReference type="AlphaFoldDB" id="A0A0G0G1W4"/>
<dbReference type="PATRIC" id="fig|1618486.3.peg.817"/>
<keyword evidence="1" id="KW-0808">Transferase</keyword>
<sequence>MGERIRQIQVGDITLNTKRNIYMAGVCAIETQEQTFSTAAHVVKEGAQVLRGGVFKPRKDPKTFRGLGEDGLEIAFEAGRQNGIPIVTEVMTIDQIGMIRRASRGHPYILQIGSRNALNYSLLEAVGETGTPVLLKRGMGAKVQEMILAAEYVTKGGSPVIMCERGIVTFSDVGRYTADLLAVIKFQQEGFLTVFDPSHPAGRNDMVIPLALAGIGIGANGLIVEVKPTEFKAKCDNDQALSFDQFSELMLKARQIEKVIKGGMVR</sequence>
<evidence type="ECO:0000259" key="2">
    <source>
        <dbReference type="Pfam" id="PF00793"/>
    </source>
</evidence>
<protein>
    <submittedName>
        <fullName evidence="3">Phospho-2-dehydro-3-deoxyheptonate aldolase</fullName>
    </submittedName>
</protein>
<dbReference type="Pfam" id="PF00793">
    <property type="entry name" value="DAHP_synth_1"/>
    <property type="match status" value="1"/>
</dbReference>
<evidence type="ECO:0000256" key="1">
    <source>
        <dbReference type="ARBA" id="ARBA00022679"/>
    </source>
</evidence>
<gene>
    <name evidence="3" type="ORF">US40_C0011G0033</name>
</gene>
<evidence type="ECO:0000313" key="3">
    <source>
        <dbReference type="EMBL" id="KKQ25148.1"/>
    </source>
</evidence>
<dbReference type="GO" id="GO:0016740">
    <property type="term" value="F:transferase activity"/>
    <property type="evidence" value="ECO:0007669"/>
    <property type="project" value="UniProtKB-KW"/>
</dbReference>
<name>A0A0G0G1W4_9BACT</name>
<reference evidence="3 4" key="1">
    <citation type="journal article" date="2015" name="Nature">
        <title>rRNA introns, odd ribosomes, and small enigmatic genomes across a large radiation of phyla.</title>
        <authorList>
            <person name="Brown C.T."/>
            <person name="Hug L.A."/>
            <person name="Thomas B.C."/>
            <person name="Sharon I."/>
            <person name="Castelle C.J."/>
            <person name="Singh A."/>
            <person name="Wilkins M.J."/>
            <person name="Williams K.H."/>
            <person name="Banfield J.F."/>
        </authorList>
    </citation>
    <scope>NUCLEOTIDE SEQUENCE [LARGE SCALE GENOMIC DNA]</scope>
</reference>
<dbReference type="Gene3D" id="3.20.20.70">
    <property type="entry name" value="Aldolase class I"/>
    <property type="match status" value="1"/>
</dbReference>
<dbReference type="SUPFAM" id="SSF51569">
    <property type="entry name" value="Aldolase"/>
    <property type="match status" value="1"/>
</dbReference>